<organism evidence="2 3">
    <name type="scientific">Burkholderia cepacia</name>
    <name type="common">Pseudomonas cepacia</name>
    <dbReference type="NCBI Taxonomy" id="292"/>
    <lineage>
        <taxon>Bacteria</taxon>
        <taxon>Pseudomonadati</taxon>
        <taxon>Pseudomonadota</taxon>
        <taxon>Betaproteobacteria</taxon>
        <taxon>Burkholderiales</taxon>
        <taxon>Burkholderiaceae</taxon>
        <taxon>Burkholderia</taxon>
        <taxon>Burkholderia cepacia complex</taxon>
    </lineage>
</organism>
<dbReference type="Proteomes" id="UP000036338">
    <property type="component" value="Unassembled WGS sequence"/>
</dbReference>
<dbReference type="RefSeq" id="WP_048246413.1">
    <property type="nucleotide sequence ID" value="NZ_LDWR01000024.1"/>
</dbReference>
<reference evidence="2 3" key="1">
    <citation type="submission" date="2015-05" db="EMBL/GenBank/DDBJ databases">
        <title>Draft genome of Burkholderia cepacia LK29.</title>
        <authorList>
            <person name="Chan X.Y."/>
        </authorList>
    </citation>
    <scope>NUCLEOTIDE SEQUENCE [LARGE SCALE GENOMIC DNA]</scope>
    <source>
        <strain evidence="2 3">LK29</strain>
    </source>
</reference>
<dbReference type="EMBL" id="LDWR01000024">
    <property type="protein sequence ID" value="KML57030.1"/>
    <property type="molecule type" value="Genomic_DNA"/>
</dbReference>
<keyword evidence="1" id="KW-1133">Transmembrane helix</keyword>
<proteinExistence type="predicted"/>
<sequence>MFLFNRPRRLRPVPHFTRLYLAERRHIRRRMWTSPRLLRIEADWATRYVAQWLALCWLAWAPSLFLWEQLITNGFHLDYPIVVVPRSSLAIYGLTGIVVSMLYVWWRPYISYVELQVKRHMDDWYRAVCEAERTGRRY</sequence>
<name>A0A0J5ZU78_BURCE</name>
<protein>
    <submittedName>
        <fullName evidence="2">Uncharacterized protein</fullName>
    </submittedName>
</protein>
<comment type="caution">
    <text evidence="2">The sequence shown here is derived from an EMBL/GenBank/DDBJ whole genome shotgun (WGS) entry which is preliminary data.</text>
</comment>
<dbReference type="AlphaFoldDB" id="A0A0J5ZU78"/>
<dbReference type="PATRIC" id="fig|292.27.peg.2929"/>
<evidence type="ECO:0000313" key="3">
    <source>
        <dbReference type="Proteomes" id="UP000036338"/>
    </source>
</evidence>
<keyword evidence="1" id="KW-0472">Membrane</keyword>
<accession>A0A0J5ZU78</accession>
<evidence type="ECO:0000313" key="2">
    <source>
        <dbReference type="EMBL" id="KML57030.1"/>
    </source>
</evidence>
<keyword evidence="1" id="KW-0812">Transmembrane</keyword>
<feature type="transmembrane region" description="Helical" evidence="1">
    <location>
        <begin position="48"/>
        <end position="67"/>
    </location>
</feature>
<gene>
    <name evidence="2" type="ORF">VL15_14980</name>
</gene>
<evidence type="ECO:0000256" key="1">
    <source>
        <dbReference type="SAM" id="Phobius"/>
    </source>
</evidence>
<feature type="transmembrane region" description="Helical" evidence="1">
    <location>
        <begin position="87"/>
        <end position="106"/>
    </location>
</feature>